<proteinExistence type="predicted"/>
<dbReference type="EMBL" id="JASPKY010000413">
    <property type="protein sequence ID" value="KAK9701467.1"/>
    <property type="molecule type" value="Genomic_DNA"/>
</dbReference>
<name>A0AAW1JEK4_POPJA</name>
<reference evidence="2 3" key="1">
    <citation type="journal article" date="2024" name="BMC Genomics">
        <title>De novo assembly and annotation of Popillia japonica's genome with initial clues to its potential as an invasive pest.</title>
        <authorList>
            <person name="Cucini C."/>
            <person name="Boschi S."/>
            <person name="Funari R."/>
            <person name="Cardaioli E."/>
            <person name="Iannotti N."/>
            <person name="Marturano G."/>
            <person name="Paoli F."/>
            <person name="Bruttini M."/>
            <person name="Carapelli A."/>
            <person name="Frati F."/>
            <person name="Nardi F."/>
        </authorList>
    </citation>
    <scope>NUCLEOTIDE SEQUENCE [LARGE SCALE GENOMIC DNA]</scope>
    <source>
        <strain evidence="2">DMR45628</strain>
    </source>
</reference>
<evidence type="ECO:0008006" key="4">
    <source>
        <dbReference type="Google" id="ProtNLM"/>
    </source>
</evidence>
<evidence type="ECO:0000256" key="1">
    <source>
        <dbReference type="SAM" id="SignalP"/>
    </source>
</evidence>
<feature type="signal peptide" evidence="1">
    <location>
        <begin position="1"/>
        <end position="21"/>
    </location>
</feature>
<dbReference type="AlphaFoldDB" id="A0AAW1JEK4"/>
<sequence>MSVPWLILPVVICLSQRLSHACLNRTHIYYADLAPHPEPYDCWRLEFSDRPLKFYTPVGGAIDLGTFRTRLETRTKESSMCASHWDS</sequence>
<accession>A0AAW1JEK4</accession>
<gene>
    <name evidence="2" type="ORF">QE152_g30538</name>
</gene>
<evidence type="ECO:0000313" key="2">
    <source>
        <dbReference type="EMBL" id="KAK9701467.1"/>
    </source>
</evidence>
<comment type="caution">
    <text evidence="2">The sequence shown here is derived from an EMBL/GenBank/DDBJ whole genome shotgun (WGS) entry which is preliminary data.</text>
</comment>
<dbReference type="Proteomes" id="UP001458880">
    <property type="component" value="Unassembled WGS sequence"/>
</dbReference>
<evidence type="ECO:0000313" key="3">
    <source>
        <dbReference type="Proteomes" id="UP001458880"/>
    </source>
</evidence>
<protein>
    <recommendedName>
        <fullName evidence="4">Secreted protein</fullName>
    </recommendedName>
</protein>
<keyword evidence="3" id="KW-1185">Reference proteome</keyword>
<organism evidence="2 3">
    <name type="scientific">Popillia japonica</name>
    <name type="common">Japanese beetle</name>
    <dbReference type="NCBI Taxonomy" id="7064"/>
    <lineage>
        <taxon>Eukaryota</taxon>
        <taxon>Metazoa</taxon>
        <taxon>Ecdysozoa</taxon>
        <taxon>Arthropoda</taxon>
        <taxon>Hexapoda</taxon>
        <taxon>Insecta</taxon>
        <taxon>Pterygota</taxon>
        <taxon>Neoptera</taxon>
        <taxon>Endopterygota</taxon>
        <taxon>Coleoptera</taxon>
        <taxon>Polyphaga</taxon>
        <taxon>Scarabaeiformia</taxon>
        <taxon>Scarabaeidae</taxon>
        <taxon>Rutelinae</taxon>
        <taxon>Popillia</taxon>
    </lineage>
</organism>
<feature type="chain" id="PRO_5043318047" description="Secreted protein" evidence="1">
    <location>
        <begin position="22"/>
        <end position="87"/>
    </location>
</feature>
<keyword evidence="1" id="KW-0732">Signal</keyword>